<evidence type="ECO:0000313" key="3">
    <source>
        <dbReference type="Proteomes" id="UP000216752"/>
    </source>
</evidence>
<keyword evidence="3" id="KW-1185">Reference proteome</keyword>
<feature type="region of interest" description="Disordered" evidence="1">
    <location>
        <begin position="1"/>
        <end position="34"/>
    </location>
</feature>
<feature type="compositionally biased region" description="Polar residues" evidence="1">
    <location>
        <begin position="1"/>
        <end position="33"/>
    </location>
</feature>
<protein>
    <submittedName>
        <fullName evidence="2">Uncharacterized protein</fullName>
    </submittedName>
</protein>
<dbReference type="Proteomes" id="UP000216752">
    <property type="component" value="Chromosome"/>
</dbReference>
<feature type="region of interest" description="Disordered" evidence="1">
    <location>
        <begin position="60"/>
        <end position="95"/>
    </location>
</feature>
<feature type="compositionally biased region" description="Basic and acidic residues" evidence="1">
    <location>
        <begin position="64"/>
        <end position="80"/>
    </location>
</feature>
<sequence length="138" mass="15198">MNVLGSSSLTNNQIVRGQVESNSTQNGDSNSTGWRYISVKEGDTVYTYIVIGKNMKVLIGKTSTPKDDGKDKKTADDKQDATNNSNTANTACQNDSSKIKDEKISFLTDYRMLALTAAYQKKLRETMKNLEANIGCDK</sequence>
<organism evidence="2 3">
    <name type="scientific">Sporomusa silvacetica DSM 10669</name>
    <dbReference type="NCBI Taxonomy" id="1123289"/>
    <lineage>
        <taxon>Bacteria</taxon>
        <taxon>Bacillati</taxon>
        <taxon>Bacillota</taxon>
        <taxon>Negativicutes</taxon>
        <taxon>Selenomonadales</taxon>
        <taxon>Sporomusaceae</taxon>
        <taxon>Sporomusa</taxon>
    </lineage>
</organism>
<accession>A0ABZ3INA1</accession>
<feature type="compositionally biased region" description="Low complexity" evidence="1">
    <location>
        <begin position="81"/>
        <end position="91"/>
    </location>
</feature>
<proteinExistence type="predicted"/>
<evidence type="ECO:0000256" key="1">
    <source>
        <dbReference type="SAM" id="MobiDB-lite"/>
    </source>
</evidence>
<reference evidence="2" key="1">
    <citation type="submission" date="2024-05" db="EMBL/GenBank/DDBJ databases">
        <title>Isolation and characterization of Sporomusa carbonis sp. nov., a carboxydotrophic hydrogenogen in the genus of Sporomusa isolated from a charcoal burning pile.</title>
        <authorList>
            <person name="Boeer T."/>
            <person name="Rosenbaum F."/>
            <person name="Eysell L."/>
            <person name="Mueller V."/>
            <person name="Daniel R."/>
            <person name="Poehlein A."/>
        </authorList>
    </citation>
    <scope>NUCLEOTIDE SEQUENCE [LARGE SCALE GENOMIC DNA]</scope>
    <source>
        <strain evidence="2">DSM 10669</strain>
    </source>
</reference>
<dbReference type="EMBL" id="CP155573">
    <property type="protein sequence ID" value="XFO66908.1"/>
    <property type="molecule type" value="Genomic_DNA"/>
</dbReference>
<dbReference type="RefSeq" id="WP_094602844.1">
    <property type="nucleotide sequence ID" value="NZ_CP155573.1"/>
</dbReference>
<gene>
    <name evidence="2" type="ORF">SPSIL_030760</name>
</gene>
<evidence type="ECO:0000313" key="2">
    <source>
        <dbReference type="EMBL" id="XFO66908.1"/>
    </source>
</evidence>
<name>A0ABZ3INA1_9FIRM</name>